<dbReference type="KEGG" id="cace:CACET_c00460"/>
<dbReference type="EMBL" id="CP009687">
    <property type="protein sequence ID" value="AKL93564.1"/>
    <property type="molecule type" value="Genomic_DNA"/>
</dbReference>
<dbReference type="GO" id="GO:0016829">
    <property type="term" value="F:lyase activity"/>
    <property type="evidence" value="ECO:0007669"/>
    <property type="project" value="InterPro"/>
</dbReference>
<dbReference type="RefSeq" id="WP_052661370.1">
    <property type="nucleotide sequence ID" value="NZ_CP009687.1"/>
</dbReference>
<name>A0A0D8IAU1_9CLOT</name>
<organism evidence="1 2">
    <name type="scientific">Clostridium aceticum</name>
    <dbReference type="NCBI Taxonomy" id="84022"/>
    <lineage>
        <taxon>Bacteria</taxon>
        <taxon>Bacillati</taxon>
        <taxon>Bacillota</taxon>
        <taxon>Clostridia</taxon>
        <taxon>Eubacteriales</taxon>
        <taxon>Clostridiaceae</taxon>
        <taxon>Clostridium</taxon>
    </lineage>
</organism>
<dbReference type="PANTHER" id="PTHR33542">
    <property type="entry name" value="SIROHYDROCHLORIN FERROCHELATASE, CHLOROPLASTIC"/>
    <property type="match status" value="1"/>
</dbReference>
<dbReference type="PANTHER" id="PTHR33542:SF3">
    <property type="entry name" value="SIROHYDROCHLORIN FERROCHELATASE, CHLOROPLASTIC"/>
    <property type="match status" value="1"/>
</dbReference>
<dbReference type="SUPFAM" id="SSF53800">
    <property type="entry name" value="Chelatase"/>
    <property type="match status" value="1"/>
</dbReference>
<sequence>MTKGLFVLAHGSKAKEADETLMEIMEMIKEREMKEFSLIGFGSLQFSKPTFEEGIEDLIQRGAKEIVIVPMFLFKGNHIQMDIPEELEALQKKHSDVTFVIGKHIGADRRIAEIIEERGKEAIGCTL</sequence>
<accession>A0A0D8IAU1</accession>
<evidence type="ECO:0000313" key="1">
    <source>
        <dbReference type="EMBL" id="AKL93564.1"/>
    </source>
</evidence>
<dbReference type="Proteomes" id="UP000035704">
    <property type="component" value="Chromosome"/>
</dbReference>
<protein>
    <submittedName>
        <fullName evidence="1">Cobalamin (Vitamin B12) biosynthesis protein CbiX</fullName>
    </submittedName>
</protein>
<dbReference type="AlphaFoldDB" id="A0A0D8IAU1"/>
<reference evidence="1 2" key="1">
    <citation type="submission" date="2014-10" db="EMBL/GenBank/DDBJ databases">
        <title>Genome sequence of Clostridium aceticum DSM 1496.</title>
        <authorList>
            <person name="Poehlein A."/>
            <person name="Schiel-Bengelsdorf B."/>
            <person name="Gottschalk G."/>
            <person name="Duerre P."/>
            <person name="Daniel R."/>
        </authorList>
    </citation>
    <scope>NUCLEOTIDE SEQUENCE [LARGE SCALE GENOMIC DNA]</scope>
    <source>
        <strain evidence="1 2">DSM 1496</strain>
    </source>
</reference>
<proteinExistence type="predicted"/>
<dbReference type="Gene3D" id="3.40.50.1400">
    <property type="match status" value="1"/>
</dbReference>
<gene>
    <name evidence="1" type="primary">cbiX</name>
    <name evidence="1" type="ORF">CACET_c00460</name>
</gene>
<keyword evidence="2" id="KW-1185">Reference proteome</keyword>
<dbReference type="STRING" id="84022.CACET_c00460"/>
<dbReference type="PATRIC" id="fig|84022.5.peg.3909"/>
<dbReference type="OrthoDB" id="9797895at2"/>
<dbReference type="InterPro" id="IPR002762">
    <property type="entry name" value="CbiX-like"/>
</dbReference>
<dbReference type="InterPro" id="IPR050963">
    <property type="entry name" value="Sirohydro_Cobaltochel/CbiX"/>
</dbReference>
<dbReference type="Pfam" id="PF01903">
    <property type="entry name" value="CbiX"/>
    <property type="match status" value="1"/>
</dbReference>
<evidence type="ECO:0000313" key="2">
    <source>
        <dbReference type="Proteomes" id="UP000035704"/>
    </source>
</evidence>
<dbReference type="CDD" id="cd03416">
    <property type="entry name" value="CbiX_SirB_N"/>
    <property type="match status" value="1"/>
</dbReference>